<keyword evidence="10 12" id="KW-0413">Isomerase</keyword>
<dbReference type="InterPro" id="IPR005259">
    <property type="entry name" value="PriA"/>
</dbReference>
<dbReference type="Proteomes" id="UP000033187">
    <property type="component" value="Chromosome 1"/>
</dbReference>
<evidence type="ECO:0000256" key="2">
    <source>
        <dbReference type="ARBA" id="ARBA00022705"/>
    </source>
</evidence>
<feature type="binding site" evidence="12">
    <location>
        <position position="483"/>
    </location>
    <ligand>
        <name>Zn(2+)</name>
        <dbReference type="ChEBI" id="CHEBI:29105"/>
        <label>2</label>
    </ligand>
</feature>
<organism evidence="14 15">
    <name type="scientific">Candidatus Filomicrobium marinum</name>
    <dbReference type="NCBI Taxonomy" id="1608628"/>
    <lineage>
        <taxon>Bacteria</taxon>
        <taxon>Pseudomonadati</taxon>
        <taxon>Pseudomonadota</taxon>
        <taxon>Alphaproteobacteria</taxon>
        <taxon>Hyphomicrobiales</taxon>
        <taxon>Hyphomicrobiaceae</taxon>
        <taxon>Filomicrobium</taxon>
    </lineage>
</organism>
<dbReference type="KEGG" id="fiy:BN1229_v1_1133"/>
<evidence type="ECO:0000256" key="1">
    <source>
        <dbReference type="ARBA" id="ARBA00022515"/>
    </source>
</evidence>
<evidence type="ECO:0000256" key="12">
    <source>
        <dbReference type="HAMAP-Rule" id="MF_00983"/>
    </source>
</evidence>
<dbReference type="GO" id="GO:0016887">
    <property type="term" value="F:ATP hydrolysis activity"/>
    <property type="evidence" value="ECO:0007669"/>
    <property type="project" value="RHEA"/>
</dbReference>
<dbReference type="GO" id="GO:0006269">
    <property type="term" value="P:DNA replication, synthesis of primer"/>
    <property type="evidence" value="ECO:0007669"/>
    <property type="project" value="UniProtKB-KW"/>
</dbReference>
<evidence type="ECO:0000313" key="14">
    <source>
        <dbReference type="EMBL" id="CPR17171.1"/>
    </source>
</evidence>
<accession>A0A0D6JCE2</accession>
<dbReference type="PANTHER" id="PTHR30580:SF0">
    <property type="entry name" value="PRIMOSOMAL PROTEIN N"/>
    <property type="match status" value="1"/>
</dbReference>
<dbReference type="EMBL" id="LN829119">
    <property type="protein sequence ID" value="CPR17171.1"/>
    <property type="molecule type" value="Genomic_DNA"/>
</dbReference>
<dbReference type="PANTHER" id="PTHR30580">
    <property type="entry name" value="PRIMOSOMAL PROTEIN N"/>
    <property type="match status" value="1"/>
</dbReference>
<dbReference type="SUPFAM" id="SSF52540">
    <property type="entry name" value="P-loop containing nucleoside triphosphate hydrolases"/>
    <property type="match status" value="2"/>
</dbReference>
<feature type="binding site" evidence="12">
    <location>
        <position position="465"/>
    </location>
    <ligand>
        <name>Zn(2+)</name>
        <dbReference type="ChEBI" id="CHEBI:29105"/>
        <label>2</label>
    </ligand>
</feature>
<comment type="function">
    <text evidence="12">Initiates the restart of stalled replication forks, which reloads the replicative helicase on sites other than the origin of replication. Recognizes and binds to abandoned replication forks and remodels them to uncover a helicase loading site. Promotes assembly of the primosome at these replication forks.</text>
</comment>
<feature type="binding site" evidence="12">
    <location>
        <position position="493"/>
    </location>
    <ligand>
        <name>Zn(2+)</name>
        <dbReference type="ChEBI" id="CHEBI:29105"/>
        <label>1</label>
    </ligand>
</feature>
<comment type="catalytic activity">
    <reaction evidence="12">
        <text>Couples ATP hydrolysis with the unwinding of duplex DNA by translocating in the 3'-5' direction.</text>
        <dbReference type="EC" id="5.6.2.4"/>
    </reaction>
</comment>
<dbReference type="NCBIfam" id="TIGR00595">
    <property type="entry name" value="priA"/>
    <property type="match status" value="1"/>
</dbReference>
<dbReference type="GO" id="GO:0006310">
    <property type="term" value="P:DNA recombination"/>
    <property type="evidence" value="ECO:0007669"/>
    <property type="project" value="InterPro"/>
</dbReference>
<dbReference type="Pfam" id="PF18319">
    <property type="entry name" value="Zn_ribbon_PriA"/>
    <property type="match status" value="1"/>
</dbReference>
<evidence type="ECO:0000256" key="9">
    <source>
        <dbReference type="ARBA" id="ARBA00023125"/>
    </source>
</evidence>
<dbReference type="CDD" id="cd17929">
    <property type="entry name" value="DEXHc_priA"/>
    <property type="match status" value="1"/>
</dbReference>
<dbReference type="Pfam" id="PF00270">
    <property type="entry name" value="DEAD"/>
    <property type="match status" value="1"/>
</dbReference>
<keyword evidence="7 12" id="KW-0862">Zinc</keyword>
<dbReference type="InterPro" id="IPR014001">
    <property type="entry name" value="Helicase_ATP-bd"/>
</dbReference>
<dbReference type="GO" id="GO:1990077">
    <property type="term" value="C:primosome complex"/>
    <property type="evidence" value="ECO:0007669"/>
    <property type="project" value="UniProtKB-UniRule"/>
</dbReference>
<keyword evidence="9 12" id="KW-0238">DNA-binding</keyword>
<dbReference type="KEGG" id="fil:BN1229_v1_1133"/>
<evidence type="ECO:0000313" key="15">
    <source>
        <dbReference type="Proteomes" id="UP000033187"/>
    </source>
</evidence>
<dbReference type="InterPro" id="IPR040498">
    <property type="entry name" value="PriA_CRR"/>
</dbReference>
<evidence type="ECO:0000256" key="5">
    <source>
        <dbReference type="ARBA" id="ARBA00022801"/>
    </source>
</evidence>
<dbReference type="Pfam" id="PF18074">
    <property type="entry name" value="PriA_C"/>
    <property type="match status" value="1"/>
</dbReference>
<dbReference type="Pfam" id="PF17764">
    <property type="entry name" value="PriA_3primeBD"/>
    <property type="match status" value="1"/>
</dbReference>
<keyword evidence="15" id="KW-1185">Reference proteome</keyword>
<sequence length="746" mass="81903">MKAAALTNLLDLQPDVKARQGECVPVLLPVALDQTYDYLAPPEGVPPPGSFVLVPFGPQSRIGIVWDEPRGTPAKPIDPAKLKAVTGTLDAPPLPVLSLRFAEWIAGYTLAPLGMVVRMMMSAREVFEPQKPRFGVTIVEGAAMPPRMTPARQRVLDIASDGLIRAKSSLAQEAACTTGVVDGLITAGCLVEAAIPQKRCPIPEPHHRTIELSEDQERAVMALRAAVDGGTFAVTLLDGVTGSGKTEVYYEAVARALERGRQVLIMLPEIALTSQFMGRFQDRFGCPPVEWHSALSGPERGRIWRGVATGEARVVVGARSALFLPYTDLGLIVVDEEHDGGFKQDDRVHYQARDMAVVRASLGRFSVVLASATPSIESHVNARTGRYNHVVLPGRFSGTELPEIEAIDLRREPPEKGRWLAPPLVEGITETLARGQQSLLFLNRRGYAPLTLCQKCGHRFECPQCTAWLVEHRFRKKLNCHHCGFSLPIPEKCPSCGEADKLTACGPGVERVAEEVAERFPEARIELLSSDLIPGLTEMRRVIERIERHEADIIIGTQLVAKGHHFPDLNLVGIVDGDLGLAQGADPRAGERTFQLLHQVTGRAGRAFARGRGLIQTHLPDHPVMAAIIHGDREAFLEREIAQRQAGLLPPYGRLAALIVSSRDKQAAEMIARDIAHRAPPAEQIRILGPTEAPIAIIRGRHRWRLLAKARRDIDIQNYLRAWLSRMPPIKGDVRLSVDIDPYSFL</sequence>
<dbReference type="GO" id="GO:0043138">
    <property type="term" value="F:3'-5' DNA helicase activity"/>
    <property type="evidence" value="ECO:0007669"/>
    <property type="project" value="UniProtKB-EC"/>
</dbReference>
<comment type="catalytic activity">
    <reaction evidence="11 12">
        <text>ATP + H2O = ADP + phosphate + H(+)</text>
        <dbReference type="Rhea" id="RHEA:13065"/>
        <dbReference type="ChEBI" id="CHEBI:15377"/>
        <dbReference type="ChEBI" id="CHEBI:15378"/>
        <dbReference type="ChEBI" id="CHEBI:30616"/>
        <dbReference type="ChEBI" id="CHEBI:43474"/>
        <dbReference type="ChEBI" id="CHEBI:456216"/>
        <dbReference type="EC" id="5.6.2.4"/>
    </reaction>
</comment>
<dbReference type="GO" id="GO:0003677">
    <property type="term" value="F:DNA binding"/>
    <property type="evidence" value="ECO:0007669"/>
    <property type="project" value="UniProtKB-UniRule"/>
</dbReference>
<dbReference type="InterPro" id="IPR001650">
    <property type="entry name" value="Helicase_C-like"/>
</dbReference>
<dbReference type="GO" id="GO:0008270">
    <property type="term" value="F:zinc ion binding"/>
    <property type="evidence" value="ECO:0007669"/>
    <property type="project" value="UniProtKB-UniRule"/>
</dbReference>
<dbReference type="HAMAP" id="MF_00983">
    <property type="entry name" value="PriA"/>
    <property type="match status" value="1"/>
</dbReference>
<dbReference type="PROSITE" id="PS51192">
    <property type="entry name" value="HELICASE_ATP_BIND_1"/>
    <property type="match status" value="1"/>
</dbReference>
<dbReference type="GO" id="GO:0006270">
    <property type="term" value="P:DNA replication initiation"/>
    <property type="evidence" value="ECO:0007669"/>
    <property type="project" value="TreeGrafter"/>
</dbReference>
<dbReference type="InterPro" id="IPR041236">
    <property type="entry name" value="PriA_C"/>
</dbReference>
<keyword evidence="5 12" id="KW-0378">Hydrolase</keyword>
<evidence type="ECO:0000256" key="4">
    <source>
        <dbReference type="ARBA" id="ARBA00022741"/>
    </source>
</evidence>
<feature type="binding site" evidence="12">
    <location>
        <position position="462"/>
    </location>
    <ligand>
        <name>Zn(2+)</name>
        <dbReference type="ChEBI" id="CHEBI:29105"/>
        <label>2</label>
    </ligand>
</feature>
<feature type="binding site" evidence="12">
    <location>
        <position position="480"/>
    </location>
    <ligand>
        <name>Zn(2+)</name>
        <dbReference type="ChEBI" id="CHEBI:29105"/>
        <label>2</label>
    </ligand>
</feature>
<dbReference type="AlphaFoldDB" id="A0A0D6JCE2"/>
<dbReference type="NCBIfam" id="NF004070">
    <property type="entry name" value="PRK05580.2-2"/>
    <property type="match status" value="1"/>
</dbReference>
<dbReference type="FunFam" id="3.40.50.300:FF:000489">
    <property type="entry name" value="Primosome assembly protein PriA"/>
    <property type="match status" value="1"/>
</dbReference>
<evidence type="ECO:0000256" key="8">
    <source>
        <dbReference type="ARBA" id="ARBA00022840"/>
    </source>
</evidence>
<keyword evidence="3 12" id="KW-0479">Metal-binding</keyword>
<comment type="cofactor">
    <cofactor evidence="12">
        <name>Zn(2+)</name>
        <dbReference type="ChEBI" id="CHEBI:29105"/>
    </cofactor>
    <text evidence="12">Binds 2 zinc ions per subunit.</text>
</comment>
<keyword evidence="8 12" id="KW-0067">ATP-binding</keyword>
<feature type="domain" description="Helicase ATP-binding" evidence="13">
    <location>
        <begin position="235"/>
        <end position="392"/>
    </location>
</feature>
<dbReference type="InterPro" id="IPR027417">
    <property type="entry name" value="P-loop_NTPase"/>
</dbReference>
<evidence type="ECO:0000256" key="7">
    <source>
        <dbReference type="ARBA" id="ARBA00022833"/>
    </source>
</evidence>
<proteinExistence type="inferred from homology"/>
<keyword evidence="4 12" id="KW-0547">Nucleotide-binding</keyword>
<comment type="similarity">
    <text evidence="12">Belongs to the helicase family. PriA subfamily.</text>
</comment>
<gene>
    <name evidence="12 14" type="primary">priA</name>
    <name evidence="14" type="ORF">YBN1229_v1_1133</name>
</gene>
<evidence type="ECO:0000256" key="10">
    <source>
        <dbReference type="ARBA" id="ARBA00023235"/>
    </source>
</evidence>
<feature type="binding site" evidence="12">
    <location>
        <position position="453"/>
    </location>
    <ligand>
        <name>Zn(2+)</name>
        <dbReference type="ChEBI" id="CHEBI:29105"/>
        <label>1</label>
    </ligand>
</feature>
<feature type="binding site" evidence="12">
    <location>
        <position position="496"/>
    </location>
    <ligand>
        <name>Zn(2+)</name>
        <dbReference type="ChEBI" id="CHEBI:29105"/>
        <label>1</label>
    </ligand>
</feature>
<keyword evidence="2 12" id="KW-0235">DNA replication</keyword>
<protein>
    <recommendedName>
        <fullName evidence="12">Replication restart protein PriA</fullName>
    </recommendedName>
    <alternativeName>
        <fullName evidence="12">ATP-dependent DNA helicase PriA</fullName>
        <ecNumber evidence="12">5.6.2.4</ecNumber>
    </alternativeName>
    <alternativeName>
        <fullName evidence="12">DNA 3'-5' helicase PriA</fullName>
    </alternativeName>
</protein>
<dbReference type="GO" id="GO:0006302">
    <property type="term" value="P:double-strand break repair"/>
    <property type="evidence" value="ECO:0007669"/>
    <property type="project" value="InterPro"/>
</dbReference>
<dbReference type="InterPro" id="IPR011545">
    <property type="entry name" value="DEAD/DEAH_box_helicase_dom"/>
</dbReference>
<evidence type="ECO:0000256" key="11">
    <source>
        <dbReference type="ARBA" id="ARBA00048988"/>
    </source>
</evidence>
<reference evidence="15" key="1">
    <citation type="submission" date="2015-02" db="EMBL/GenBank/DDBJ databases">
        <authorList>
            <person name="Chooi Y.-H."/>
        </authorList>
    </citation>
    <scope>NUCLEOTIDE SEQUENCE [LARGE SCALE GENOMIC DNA]</scope>
    <source>
        <strain evidence="15">strain Y</strain>
    </source>
</reference>
<keyword evidence="1 12" id="KW-0639">Primosome</keyword>
<dbReference type="InterPro" id="IPR042115">
    <property type="entry name" value="PriA_3primeBD_sf"/>
</dbReference>
<dbReference type="GO" id="GO:0005524">
    <property type="term" value="F:ATP binding"/>
    <property type="evidence" value="ECO:0007669"/>
    <property type="project" value="UniProtKB-UniRule"/>
</dbReference>
<dbReference type="Gene3D" id="3.40.1440.60">
    <property type="entry name" value="PriA, 3(prime) DNA-binding domain"/>
    <property type="match status" value="1"/>
</dbReference>
<dbReference type="Gene3D" id="3.40.50.300">
    <property type="entry name" value="P-loop containing nucleotide triphosphate hydrolases"/>
    <property type="match status" value="2"/>
</dbReference>
<keyword evidence="6 12" id="KW-0347">Helicase</keyword>
<evidence type="ECO:0000259" key="13">
    <source>
        <dbReference type="PROSITE" id="PS51192"/>
    </source>
</evidence>
<dbReference type="EC" id="5.6.2.4" evidence="12"/>
<evidence type="ECO:0000256" key="3">
    <source>
        <dbReference type="ARBA" id="ARBA00022723"/>
    </source>
</evidence>
<dbReference type="InterPro" id="IPR041222">
    <property type="entry name" value="PriA_3primeBD"/>
</dbReference>
<feature type="binding site" evidence="12">
    <location>
        <position position="456"/>
    </location>
    <ligand>
        <name>Zn(2+)</name>
        <dbReference type="ChEBI" id="CHEBI:29105"/>
        <label>1</label>
    </ligand>
</feature>
<name>A0A0D6JCE2_9HYPH</name>
<evidence type="ECO:0000256" key="6">
    <source>
        <dbReference type="ARBA" id="ARBA00022806"/>
    </source>
</evidence>
<comment type="subunit">
    <text evidence="12">Component of the replication restart primosome.</text>
</comment>
<dbReference type="SMART" id="SM00490">
    <property type="entry name" value="HELICc"/>
    <property type="match status" value="1"/>
</dbReference>
<dbReference type="SMART" id="SM00487">
    <property type="entry name" value="DEXDc"/>
    <property type="match status" value="1"/>
</dbReference>